<organism evidence="1 2">
    <name type="scientific">Arthrobotrys conoides</name>
    <dbReference type="NCBI Taxonomy" id="74498"/>
    <lineage>
        <taxon>Eukaryota</taxon>
        <taxon>Fungi</taxon>
        <taxon>Dikarya</taxon>
        <taxon>Ascomycota</taxon>
        <taxon>Pezizomycotina</taxon>
        <taxon>Orbiliomycetes</taxon>
        <taxon>Orbiliales</taxon>
        <taxon>Orbiliaceae</taxon>
        <taxon>Arthrobotrys</taxon>
    </lineage>
</organism>
<dbReference type="Proteomes" id="UP001307849">
    <property type="component" value="Unassembled WGS sequence"/>
</dbReference>
<evidence type="ECO:0000313" key="2">
    <source>
        <dbReference type="Proteomes" id="UP001307849"/>
    </source>
</evidence>
<comment type="caution">
    <text evidence="1">The sequence shown here is derived from an EMBL/GenBank/DDBJ whole genome shotgun (WGS) entry which is preliminary data.</text>
</comment>
<evidence type="ECO:0000313" key="1">
    <source>
        <dbReference type="EMBL" id="KAK6498119.1"/>
    </source>
</evidence>
<dbReference type="AlphaFoldDB" id="A0AAN8NJW9"/>
<accession>A0AAN8NJW9</accession>
<protein>
    <submittedName>
        <fullName evidence="1">Uncharacterized protein</fullName>
    </submittedName>
</protein>
<gene>
    <name evidence="1" type="ORF">TWF506_004359</name>
</gene>
<reference evidence="1 2" key="1">
    <citation type="submission" date="2019-10" db="EMBL/GenBank/DDBJ databases">
        <authorList>
            <person name="Palmer J.M."/>
        </authorList>
    </citation>
    <scope>NUCLEOTIDE SEQUENCE [LARGE SCALE GENOMIC DNA]</scope>
    <source>
        <strain evidence="1 2">TWF506</strain>
    </source>
</reference>
<dbReference type="EMBL" id="JAVHJM010000014">
    <property type="protein sequence ID" value="KAK6498119.1"/>
    <property type="molecule type" value="Genomic_DNA"/>
</dbReference>
<name>A0AAN8NJW9_9PEZI</name>
<sequence>MIRHESWPCYFGSGPAVEKLPPGQNSNLLNVWDRYLPSIWDISQMRRDNVSQTSWVPSTCVFNKLPNVVLATLPLRHFPHLRIWCLPGIWDIPRRLGIDISPMVRDWLFSHVAENTMDLRFAPDYHPILYIPADFVVLVPISAKGHSTSAETSTAPWQMRKSRKPYSALLSIPLVIELIYRYIMRCFTRRHEISPGRYGIFPIRCGIDIS</sequence>
<keyword evidence="2" id="KW-1185">Reference proteome</keyword>
<proteinExistence type="predicted"/>